<comment type="caution">
    <text evidence="1">The sequence shown here is derived from an EMBL/GenBank/DDBJ whole genome shotgun (WGS) entry which is preliminary data.</text>
</comment>
<protein>
    <submittedName>
        <fullName evidence="1">Uncharacterized protein</fullName>
    </submittedName>
</protein>
<dbReference type="Proteomes" id="UP001206925">
    <property type="component" value="Unassembled WGS sequence"/>
</dbReference>
<reference evidence="1" key="1">
    <citation type="submission" date="2022-06" db="EMBL/GenBank/DDBJ databases">
        <title>Uncovering the hologenomic basis of an extraordinary plant invasion.</title>
        <authorList>
            <person name="Bieker V.C."/>
            <person name="Martin M.D."/>
            <person name="Gilbert T."/>
            <person name="Hodgins K."/>
            <person name="Battlay P."/>
            <person name="Petersen B."/>
            <person name="Wilson J."/>
        </authorList>
    </citation>
    <scope>NUCLEOTIDE SEQUENCE</scope>
    <source>
        <strain evidence="1">AA19_3_7</strain>
        <tissue evidence="1">Leaf</tissue>
    </source>
</reference>
<dbReference type="EMBL" id="JAMZMK010006840">
    <property type="protein sequence ID" value="KAI7747117.1"/>
    <property type="molecule type" value="Genomic_DNA"/>
</dbReference>
<evidence type="ECO:0000313" key="1">
    <source>
        <dbReference type="EMBL" id="KAI7747117.1"/>
    </source>
</evidence>
<sequence length="16" mass="1920">MLIYHTMSYLGHFHLG</sequence>
<accession>A0AAD5GL94</accession>
<proteinExistence type="predicted"/>
<gene>
    <name evidence="1" type="ORF">M8C21_031376</name>
</gene>
<evidence type="ECO:0000313" key="2">
    <source>
        <dbReference type="Proteomes" id="UP001206925"/>
    </source>
</evidence>
<keyword evidence="2" id="KW-1185">Reference proteome</keyword>
<dbReference type="AlphaFoldDB" id="A0AAD5GL94"/>
<organism evidence="1 2">
    <name type="scientific">Ambrosia artemisiifolia</name>
    <name type="common">Common ragweed</name>
    <dbReference type="NCBI Taxonomy" id="4212"/>
    <lineage>
        <taxon>Eukaryota</taxon>
        <taxon>Viridiplantae</taxon>
        <taxon>Streptophyta</taxon>
        <taxon>Embryophyta</taxon>
        <taxon>Tracheophyta</taxon>
        <taxon>Spermatophyta</taxon>
        <taxon>Magnoliopsida</taxon>
        <taxon>eudicotyledons</taxon>
        <taxon>Gunneridae</taxon>
        <taxon>Pentapetalae</taxon>
        <taxon>asterids</taxon>
        <taxon>campanulids</taxon>
        <taxon>Asterales</taxon>
        <taxon>Asteraceae</taxon>
        <taxon>Asteroideae</taxon>
        <taxon>Heliantheae alliance</taxon>
        <taxon>Heliantheae</taxon>
        <taxon>Ambrosia</taxon>
    </lineage>
</organism>
<name>A0AAD5GL94_AMBAR</name>